<evidence type="ECO:0000313" key="1">
    <source>
        <dbReference type="EMBL" id="KAF5774335.1"/>
    </source>
</evidence>
<name>A0A9K3EJE8_HELAN</name>
<gene>
    <name evidence="1" type="ORF">HanXRQr2_Chr13g0599151</name>
</gene>
<sequence length="51" mass="5639">MIVGPEIGGSIYTTKPLFITNKVKCDQRVGKVGQVLYPSCQLTRLSHFNPC</sequence>
<dbReference type="Gramene" id="mRNA:HanXRQr2_Chr13g0599151">
    <property type="protein sequence ID" value="mRNA:HanXRQr2_Chr13g0599151"/>
    <property type="gene ID" value="HanXRQr2_Chr13g0599151"/>
</dbReference>
<comment type="caution">
    <text evidence="1">The sequence shown here is derived from an EMBL/GenBank/DDBJ whole genome shotgun (WGS) entry which is preliminary data.</text>
</comment>
<keyword evidence="2" id="KW-1185">Reference proteome</keyword>
<dbReference type="EMBL" id="MNCJ02000328">
    <property type="protein sequence ID" value="KAF5774335.1"/>
    <property type="molecule type" value="Genomic_DNA"/>
</dbReference>
<reference evidence="1" key="1">
    <citation type="journal article" date="2017" name="Nature">
        <title>The sunflower genome provides insights into oil metabolism, flowering and Asterid evolution.</title>
        <authorList>
            <person name="Badouin H."/>
            <person name="Gouzy J."/>
            <person name="Grassa C.J."/>
            <person name="Murat F."/>
            <person name="Staton S.E."/>
            <person name="Cottret L."/>
            <person name="Lelandais-Briere C."/>
            <person name="Owens G.L."/>
            <person name="Carrere S."/>
            <person name="Mayjonade B."/>
            <person name="Legrand L."/>
            <person name="Gill N."/>
            <person name="Kane N.C."/>
            <person name="Bowers J.E."/>
            <person name="Hubner S."/>
            <person name="Bellec A."/>
            <person name="Berard A."/>
            <person name="Berges H."/>
            <person name="Blanchet N."/>
            <person name="Boniface M.C."/>
            <person name="Brunel D."/>
            <person name="Catrice O."/>
            <person name="Chaidir N."/>
            <person name="Claudel C."/>
            <person name="Donnadieu C."/>
            <person name="Faraut T."/>
            <person name="Fievet G."/>
            <person name="Helmstetter N."/>
            <person name="King M."/>
            <person name="Knapp S.J."/>
            <person name="Lai Z."/>
            <person name="Le Paslier M.C."/>
            <person name="Lippi Y."/>
            <person name="Lorenzon L."/>
            <person name="Mandel J.R."/>
            <person name="Marage G."/>
            <person name="Marchand G."/>
            <person name="Marquand E."/>
            <person name="Bret-Mestries E."/>
            <person name="Morien E."/>
            <person name="Nambeesan S."/>
            <person name="Nguyen T."/>
            <person name="Pegot-Espagnet P."/>
            <person name="Pouilly N."/>
            <person name="Raftis F."/>
            <person name="Sallet E."/>
            <person name="Schiex T."/>
            <person name="Thomas J."/>
            <person name="Vandecasteele C."/>
            <person name="Vares D."/>
            <person name="Vear F."/>
            <person name="Vautrin S."/>
            <person name="Crespi M."/>
            <person name="Mangin B."/>
            <person name="Burke J.M."/>
            <person name="Salse J."/>
            <person name="Munos S."/>
            <person name="Vincourt P."/>
            <person name="Rieseberg L.H."/>
            <person name="Langlade N.B."/>
        </authorList>
    </citation>
    <scope>NUCLEOTIDE SEQUENCE</scope>
    <source>
        <tissue evidence="1">Leaves</tissue>
    </source>
</reference>
<dbReference type="Proteomes" id="UP000215914">
    <property type="component" value="Unassembled WGS sequence"/>
</dbReference>
<evidence type="ECO:0000313" key="2">
    <source>
        <dbReference type="Proteomes" id="UP000215914"/>
    </source>
</evidence>
<accession>A0A9K3EJE8</accession>
<organism evidence="1 2">
    <name type="scientific">Helianthus annuus</name>
    <name type="common">Common sunflower</name>
    <dbReference type="NCBI Taxonomy" id="4232"/>
    <lineage>
        <taxon>Eukaryota</taxon>
        <taxon>Viridiplantae</taxon>
        <taxon>Streptophyta</taxon>
        <taxon>Embryophyta</taxon>
        <taxon>Tracheophyta</taxon>
        <taxon>Spermatophyta</taxon>
        <taxon>Magnoliopsida</taxon>
        <taxon>eudicotyledons</taxon>
        <taxon>Gunneridae</taxon>
        <taxon>Pentapetalae</taxon>
        <taxon>asterids</taxon>
        <taxon>campanulids</taxon>
        <taxon>Asterales</taxon>
        <taxon>Asteraceae</taxon>
        <taxon>Asteroideae</taxon>
        <taxon>Heliantheae alliance</taxon>
        <taxon>Heliantheae</taxon>
        <taxon>Helianthus</taxon>
    </lineage>
</organism>
<proteinExistence type="predicted"/>
<reference evidence="1" key="2">
    <citation type="submission" date="2020-06" db="EMBL/GenBank/DDBJ databases">
        <title>Helianthus annuus Genome sequencing and assembly Release 2.</title>
        <authorList>
            <person name="Gouzy J."/>
            <person name="Langlade N."/>
            <person name="Munos S."/>
        </authorList>
    </citation>
    <scope>NUCLEOTIDE SEQUENCE</scope>
    <source>
        <tissue evidence="1">Leaves</tissue>
    </source>
</reference>
<protein>
    <submittedName>
        <fullName evidence="1">Uncharacterized protein</fullName>
    </submittedName>
</protein>
<dbReference type="AlphaFoldDB" id="A0A9K3EJE8"/>